<name>A0A1K2I165_9HYPH</name>
<keyword evidence="3" id="KW-1185">Reference proteome</keyword>
<evidence type="ECO:0000313" key="3">
    <source>
        <dbReference type="Proteomes" id="UP000183447"/>
    </source>
</evidence>
<gene>
    <name evidence="2" type="ORF">SAMN02983003_3171</name>
</gene>
<protein>
    <submittedName>
        <fullName evidence="2">Mu-like prophage protein gp36</fullName>
    </submittedName>
</protein>
<dbReference type="STRING" id="665118.SAMN02983003_3171"/>
<dbReference type="EMBL" id="FPKU01000003">
    <property type="protein sequence ID" value="SFZ85999.1"/>
    <property type="molecule type" value="Genomic_DNA"/>
</dbReference>
<dbReference type="InterPro" id="IPR009752">
    <property type="entry name" value="Phage_Mu_GpJ"/>
</dbReference>
<proteinExistence type="predicted"/>
<feature type="region of interest" description="Disordered" evidence="1">
    <location>
        <begin position="120"/>
        <end position="142"/>
    </location>
</feature>
<dbReference type="AlphaFoldDB" id="A0A1K2I165"/>
<dbReference type="OrthoDB" id="9812088at2"/>
<evidence type="ECO:0000256" key="1">
    <source>
        <dbReference type="SAM" id="MobiDB-lite"/>
    </source>
</evidence>
<organism evidence="2 3">
    <name type="scientific">Devosia enhydra</name>
    <dbReference type="NCBI Taxonomy" id="665118"/>
    <lineage>
        <taxon>Bacteria</taxon>
        <taxon>Pseudomonadati</taxon>
        <taxon>Pseudomonadota</taxon>
        <taxon>Alphaproteobacteria</taxon>
        <taxon>Hyphomicrobiales</taxon>
        <taxon>Devosiaceae</taxon>
        <taxon>Devosia</taxon>
    </lineage>
</organism>
<reference evidence="2 3" key="1">
    <citation type="submission" date="2016-11" db="EMBL/GenBank/DDBJ databases">
        <authorList>
            <person name="Jaros S."/>
            <person name="Januszkiewicz K."/>
            <person name="Wedrychowicz H."/>
        </authorList>
    </citation>
    <scope>NUCLEOTIDE SEQUENCE [LARGE SCALE GENOMIC DNA]</scope>
    <source>
        <strain evidence="2 3">ATCC 23634</strain>
    </source>
</reference>
<dbReference type="Pfam" id="PF07030">
    <property type="entry name" value="Phage_Mu_Gp36"/>
    <property type="match status" value="1"/>
</dbReference>
<dbReference type="RefSeq" id="WP_072345258.1">
    <property type="nucleotide sequence ID" value="NZ_FPKU01000003.1"/>
</dbReference>
<sequence length="142" mass="15440">MAYCTLQQLIDRYGQGMLIQLSDRGDTAPEEPDSDLFARAIADAAALIDGYLFGRYQLPLAEVPALLADVALRVTIYFAHGSVAPEKIRKDYDDALKLLREISSGTVKLNVAGIEPASSPGEGLLVNEPHRPMTSDTMKGYI</sequence>
<dbReference type="Proteomes" id="UP000183447">
    <property type="component" value="Unassembled WGS sequence"/>
</dbReference>
<accession>A0A1K2I165</accession>
<evidence type="ECO:0000313" key="2">
    <source>
        <dbReference type="EMBL" id="SFZ85999.1"/>
    </source>
</evidence>